<evidence type="ECO:0000313" key="2">
    <source>
        <dbReference type="Proteomes" id="UP000191500"/>
    </source>
</evidence>
<dbReference type="STRING" id="36646.A0A1V6U7W6"/>
<proteinExistence type="predicted"/>
<evidence type="ECO:0008006" key="3">
    <source>
        <dbReference type="Google" id="ProtNLM"/>
    </source>
</evidence>
<name>A0A1V6U7W6_9EURO</name>
<dbReference type="EMBL" id="MDDG01000017">
    <property type="protein sequence ID" value="OQE34555.1"/>
    <property type="molecule type" value="Genomic_DNA"/>
</dbReference>
<evidence type="ECO:0000313" key="1">
    <source>
        <dbReference type="EMBL" id="OQE34555.1"/>
    </source>
</evidence>
<dbReference type="Proteomes" id="UP000191500">
    <property type="component" value="Unassembled WGS sequence"/>
</dbReference>
<reference evidence="2" key="1">
    <citation type="journal article" date="2017" name="Nat. Microbiol.">
        <title>Global analysis of biosynthetic gene clusters reveals vast potential of secondary metabolite production in Penicillium species.</title>
        <authorList>
            <person name="Nielsen J.C."/>
            <person name="Grijseels S."/>
            <person name="Prigent S."/>
            <person name="Ji B."/>
            <person name="Dainat J."/>
            <person name="Nielsen K.F."/>
            <person name="Frisvad J.C."/>
            <person name="Workman M."/>
            <person name="Nielsen J."/>
        </authorList>
    </citation>
    <scope>NUCLEOTIDE SEQUENCE [LARGE SCALE GENOMIC DNA]</scope>
    <source>
        <strain evidence="2">IBT 31321</strain>
    </source>
</reference>
<accession>A0A1V6U7W6</accession>
<sequence>MSATMAAGPLQPPYQVDPDRDIVLFTPKTPLIDISKGNVPGNYARCQVSSKYLALLSAYFKRMLKNRWTEGDALRTNGSAEVPVNNCKPDILLIILNLIHGQLRQIPRHLLSKLTRENVFYSLTTACSSESDQVPSITVNICELSPNFIYSMITEWSLDVPCRPASRCFNKANPLGNDGKLQATHIYDELTGLDDLPLTS</sequence>
<comment type="caution">
    <text evidence="1">The sequence shown here is derived from an EMBL/GenBank/DDBJ whole genome shotgun (WGS) entry which is preliminary data.</text>
</comment>
<keyword evidence="2" id="KW-1185">Reference proteome</keyword>
<dbReference type="AlphaFoldDB" id="A0A1V6U7W6"/>
<protein>
    <recommendedName>
        <fullName evidence="3">BTB domain-containing protein</fullName>
    </recommendedName>
</protein>
<organism evidence="1 2">
    <name type="scientific">Penicillium coprophilum</name>
    <dbReference type="NCBI Taxonomy" id="36646"/>
    <lineage>
        <taxon>Eukaryota</taxon>
        <taxon>Fungi</taxon>
        <taxon>Dikarya</taxon>
        <taxon>Ascomycota</taxon>
        <taxon>Pezizomycotina</taxon>
        <taxon>Eurotiomycetes</taxon>
        <taxon>Eurotiomycetidae</taxon>
        <taxon>Eurotiales</taxon>
        <taxon>Aspergillaceae</taxon>
        <taxon>Penicillium</taxon>
    </lineage>
</organism>
<gene>
    <name evidence="1" type="ORF">PENCOP_c017G03061</name>
</gene>